<dbReference type="AlphaFoldDB" id="A0AAJ8JQC9"/>
<reference evidence="1" key="1">
    <citation type="submission" date="2016-06" db="EMBL/GenBank/DDBJ databases">
        <authorList>
            <person name="Cuomo C."/>
            <person name="Litvintseva A."/>
            <person name="Heitman J."/>
            <person name="Chen Y."/>
            <person name="Sun S."/>
            <person name="Springer D."/>
            <person name="Dromer F."/>
            <person name="Young S."/>
            <person name="Zeng Q."/>
            <person name="Chapman S."/>
            <person name="Gujja S."/>
            <person name="Saif S."/>
            <person name="Birren B."/>
        </authorList>
    </citation>
    <scope>NUCLEOTIDE SEQUENCE</scope>
    <source>
        <strain evidence="1">CBS 7841</strain>
    </source>
</reference>
<sequence length="99" mass="11296">MSTPKKPIALESSHVYLQITYSFSQPPSTSVNNPMYQVKYLGQVGELEDVGIFEVINLDGQPIKRSDERWAQEQDKLLDEVKMIDGVKGILLYVYTKNM</sequence>
<dbReference type="GeneID" id="91085866"/>
<proteinExistence type="predicted"/>
<evidence type="ECO:0000313" key="1">
    <source>
        <dbReference type="EMBL" id="WVN86489.1"/>
    </source>
</evidence>
<dbReference type="KEGG" id="cdep:91085866"/>
<keyword evidence="2" id="KW-1185">Reference proteome</keyword>
<accession>A0AAJ8JQC9</accession>
<dbReference type="RefSeq" id="XP_066067189.1">
    <property type="nucleotide sequence ID" value="XM_066211092.1"/>
</dbReference>
<evidence type="ECO:0000313" key="2">
    <source>
        <dbReference type="Proteomes" id="UP000094043"/>
    </source>
</evidence>
<gene>
    <name evidence="1" type="ORF">L203_101653</name>
</gene>
<protein>
    <submittedName>
        <fullName evidence="1">Uncharacterized protein</fullName>
    </submittedName>
</protein>
<dbReference type="Proteomes" id="UP000094043">
    <property type="component" value="Chromosome 2"/>
</dbReference>
<reference evidence="1" key="2">
    <citation type="journal article" date="2022" name="Elife">
        <title>Obligate sexual reproduction of a homothallic fungus closely related to the Cryptococcus pathogenic species complex.</title>
        <authorList>
            <person name="Passer A.R."/>
            <person name="Clancey S.A."/>
            <person name="Shea T."/>
            <person name="David-Palma M."/>
            <person name="Averette A.F."/>
            <person name="Boekhout T."/>
            <person name="Porcel B.M."/>
            <person name="Nowrousian M."/>
            <person name="Cuomo C.A."/>
            <person name="Sun S."/>
            <person name="Heitman J."/>
            <person name="Coelho M.A."/>
        </authorList>
    </citation>
    <scope>NUCLEOTIDE SEQUENCE</scope>
    <source>
        <strain evidence="1">CBS 7841</strain>
    </source>
</reference>
<dbReference type="EMBL" id="CP143785">
    <property type="protein sequence ID" value="WVN86489.1"/>
    <property type="molecule type" value="Genomic_DNA"/>
</dbReference>
<name>A0AAJ8JQC9_9TREE</name>
<reference evidence="1" key="3">
    <citation type="submission" date="2024-01" db="EMBL/GenBank/DDBJ databases">
        <authorList>
            <person name="Coelho M.A."/>
            <person name="David-Palma M."/>
            <person name="Shea T."/>
            <person name="Sun S."/>
            <person name="Cuomo C.A."/>
            <person name="Heitman J."/>
        </authorList>
    </citation>
    <scope>NUCLEOTIDE SEQUENCE</scope>
    <source>
        <strain evidence="1">CBS 7841</strain>
    </source>
</reference>
<organism evidence="1 2">
    <name type="scientific">Cryptococcus depauperatus CBS 7841</name>
    <dbReference type="NCBI Taxonomy" id="1295531"/>
    <lineage>
        <taxon>Eukaryota</taxon>
        <taxon>Fungi</taxon>
        <taxon>Dikarya</taxon>
        <taxon>Basidiomycota</taxon>
        <taxon>Agaricomycotina</taxon>
        <taxon>Tremellomycetes</taxon>
        <taxon>Tremellales</taxon>
        <taxon>Cryptococcaceae</taxon>
        <taxon>Cryptococcus</taxon>
    </lineage>
</organism>